<comment type="caution">
    <text evidence="2">The sequence shown here is derived from an EMBL/GenBank/DDBJ whole genome shotgun (WGS) entry which is preliminary data.</text>
</comment>
<gene>
    <name evidence="2" type="ORF">LSTR_LSTR016183</name>
</gene>
<feature type="non-terminal residue" evidence="2">
    <location>
        <position position="164"/>
    </location>
</feature>
<keyword evidence="1" id="KW-0472">Membrane</keyword>
<evidence type="ECO:0000256" key="1">
    <source>
        <dbReference type="SAM" id="Phobius"/>
    </source>
</evidence>
<keyword evidence="1" id="KW-0812">Transmembrane</keyword>
<protein>
    <submittedName>
        <fullName evidence="2">Uncharacterized protein</fullName>
    </submittedName>
</protein>
<evidence type="ECO:0000313" key="3">
    <source>
        <dbReference type="Proteomes" id="UP000291343"/>
    </source>
</evidence>
<dbReference type="OrthoDB" id="6368363at2759"/>
<organism evidence="2 3">
    <name type="scientific">Laodelphax striatellus</name>
    <name type="common">Small brown planthopper</name>
    <name type="synonym">Delphax striatella</name>
    <dbReference type="NCBI Taxonomy" id="195883"/>
    <lineage>
        <taxon>Eukaryota</taxon>
        <taxon>Metazoa</taxon>
        <taxon>Ecdysozoa</taxon>
        <taxon>Arthropoda</taxon>
        <taxon>Hexapoda</taxon>
        <taxon>Insecta</taxon>
        <taxon>Pterygota</taxon>
        <taxon>Neoptera</taxon>
        <taxon>Paraneoptera</taxon>
        <taxon>Hemiptera</taxon>
        <taxon>Auchenorrhyncha</taxon>
        <taxon>Fulgoroidea</taxon>
        <taxon>Delphacidae</taxon>
        <taxon>Criomorphinae</taxon>
        <taxon>Laodelphax</taxon>
    </lineage>
</organism>
<keyword evidence="3" id="KW-1185">Reference proteome</keyword>
<evidence type="ECO:0000313" key="2">
    <source>
        <dbReference type="EMBL" id="RZF32282.1"/>
    </source>
</evidence>
<accession>A0A482WG62</accession>
<name>A0A482WG62_LAOST</name>
<dbReference type="Proteomes" id="UP000291343">
    <property type="component" value="Unassembled WGS sequence"/>
</dbReference>
<dbReference type="InParanoid" id="A0A482WG62"/>
<keyword evidence="1" id="KW-1133">Transmembrane helix</keyword>
<sequence length="164" mass="17850">MPSSDSPPSMNEMIGNEVQASPLQLLQEDLSGRAFNEESEAQLVVVTVVVLAMMVAIGLTIWWFIPTASAGRSILSEESPSPSCASAPIFENYENSLRDSLGSVADFSEALYDENDREEADANEVYNSWRSGACNSAIQEACNIYTISNNIRNTTTISIDQQNS</sequence>
<dbReference type="EMBL" id="QKKF02037361">
    <property type="protein sequence ID" value="RZF32282.1"/>
    <property type="molecule type" value="Genomic_DNA"/>
</dbReference>
<proteinExistence type="predicted"/>
<dbReference type="AlphaFoldDB" id="A0A482WG62"/>
<feature type="transmembrane region" description="Helical" evidence="1">
    <location>
        <begin position="43"/>
        <end position="65"/>
    </location>
</feature>
<reference evidence="2 3" key="1">
    <citation type="journal article" date="2017" name="Gigascience">
        <title>Genome sequence of the small brown planthopper, Laodelphax striatellus.</title>
        <authorList>
            <person name="Zhu J."/>
            <person name="Jiang F."/>
            <person name="Wang X."/>
            <person name="Yang P."/>
            <person name="Bao Y."/>
            <person name="Zhao W."/>
            <person name="Wang W."/>
            <person name="Lu H."/>
            <person name="Wang Q."/>
            <person name="Cui N."/>
            <person name="Li J."/>
            <person name="Chen X."/>
            <person name="Luo L."/>
            <person name="Yu J."/>
            <person name="Kang L."/>
            <person name="Cui F."/>
        </authorList>
    </citation>
    <scope>NUCLEOTIDE SEQUENCE [LARGE SCALE GENOMIC DNA]</scope>
    <source>
        <strain evidence="2">Lst14</strain>
    </source>
</reference>